<evidence type="ECO:0000313" key="1">
    <source>
        <dbReference type="EMBL" id="KAI8538599.1"/>
    </source>
</evidence>
<evidence type="ECO:0000313" key="2">
    <source>
        <dbReference type="Proteomes" id="UP001062846"/>
    </source>
</evidence>
<dbReference type="Proteomes" id="UP001062846">
    <property type="component" value="Chromosome 9"/>
</dbReference>
<accession>A0ACC0MDD4</accession>
<keyword evidence="2" id="KW-1185">Reference proteome</keyword>
<sequence>MLIPSNPAAPPHLQRPPLRRMRSDRRAPADDHPPPCADNLLSLLEVMFSL</sequence>
<comment type="caution">
    <text evidence="1">The sequence shown here is derived from an EMBL/GenBank/DDBJ whole genome shotgun (WGS) entry which is preliminary data.</text>
</comment>
<proteinExistence type="predicted"/>
<organism evidence="1 2">
    <name type="scientific">Rhododendron molle</name>
    <name type="common">Chinese azalea</name>
    <name type="synonym">Azalea mollis</name>
    <dbReference type="NCBI Taxonomy" id="49168"/>
    <lineage>
        <taxon>Eukaryota</taxon>
        <taxon>Viridiplantae</taxon>
        <taxon>Streptophyta</taxon>
        <taxon>Embryophyta</taxon>
        <taxon>Tracheophyta</taxon>
        <taxon>Spermatophyta</taxon>
        <taxon>Magnoliopsida</taxon>
        <taxon>eudicotyledons</taxon>
        <taxon>Gunneridae</taxon>
        <taxon>Pentapetalae</taxon>
        <taxon>asterids</taxon>
        <taxon>Ericales</taxon>
        <taxon>Ericaceae</taxon>
        <taxon>Ericoideae</taxon>
        <taxon>Rhodoreae</taxon>
        <taxon>Rhododendron</taxon>
    </lineage>
</organism>
<reference evidence="1" key="1">
    <citation type="submission" date="2022-02" db="EMBL/GenBank/DDBJ databases">
        <title>Plant Genome Project.</title>
        <authorList>
            <person name="Zhang R.-G."/>
        </authorList>
    </citation>
    <scope>NUCLEOTIDE SEQUENCE</scope>
    <source>
        <strain evidence="1">AT1</strain>
    </source>
</reference>
<protein>
    <submittedName>
        <fullName evidence="1">Uncharacterized protein</fullName>
    </submittedName>
</protein>
<dbReference type="EMBL" id="CM046396">
    <property type="protein sequence ID" value="KAI8538599.1"/>
    <property type="molecule type" value="Genomic_DNA"/>
</dbReference>
<name>A0ACC0MDD4_RHOML</name>
<gene>
    <name evidence="1" type="ORF">RHMOL_Rhmol09G0116900</name>
</gene>